<gene>
    <name evidence="3" type="ORF">QVD17_36147</name>
</gene>
<organism evidence="3 4">
    <name type="scientific">Tagetes erecta</name>
    <name type="common">African marigold</name>
    <dbReference type="NCBI Taxonomy" id="13708"/>
    <lineage>
        <taxon>Eukaryota</taxon>
        <taxon>Viridiplantae</taxon>
        <taxon>Streptophyta</taxon>
        <taxon>Embryophyta</taxon>
        <taxon>Tracheophyta</taxon>
        <taxon>Spermatophyta</taxon>
        <taxon>Magnoliopsida</taxon>
        <taxon>eudicotyledons</taxon>
        <taxon>Gunneridae</taxon>
        <taxon>Pentapetalae</taxon>
        <taxon>asterids</taxon>
        <taxon>campanulids</taxon>
        <taxon>Asterales</taxon>
        <taxon>Asteraceae</taxon>
        <taxon>Asteroideae</taxon>
        <taxon>Heliantheae alliance</taxon>
        <taxon>Tageteae</taxon>
        <taxon>Tagetes</taxon>
    </lineage>
</organism>
<keyword evidence="1" id="KW-0472">Membrane</keyword>
<evidence type="ECO:0000313" key="4">
    <source>
        <dbReference type="Proteomes" id="UP001229421"/>
    </source>
</evidence>
<evidence type="ECO:0000313" key="3">
    <source>
        <dbReference type="EMBL" id="KAK1409620.1"/>
    </source>
</evidence>
<protein>
    <recommendedName>
        <fullName evidence="2">Nucleic acid binding NABP domain-containing protein</fullName>
    </recommendedName>
</protein>
<name>A0AAD8NBN9_TARER</name>
<dbReference type="Pfam" id="PF07990">
    <property type="entry name" value="NABP"/>
    <property type="match status" value="1"/>
</dbReference>
<keyword evidence="4" id="KW-1185">Reference proteome</keyword>
<comment type="caution">
    <text evidence="3">The sequence shown here is derived from an EMBL/GenBank/DDBJ whole genome shotgun (WGS) entry which is preliminary data.</text>
</comment>
<evidence type="ECO:0000259" key="2">
    <source>
        <dbReference type="Pfam" id="PF07990"/>
    </source>
</evidence>
<dbReference type="EMBL" id="JAUHHV010000010">
    <property type="protein sequence ID" value="KAK1409620.1"/>
    <property type="molecule type" value="Genomic_DNA"/>
</dbReference>
<feature type="domain" description="Nucleic acid binding NABP" evidence="2">
    <location>
        <begin position="154"/>
        <end position="264"/>
    </location>
</feature>
<keyword evidence="1" id="KW-1133">Transmembrane helix</keyword>
<reference evidence="3" key="1">
    <citation type="journal article" date="2023" name="bioRxiv">
        <title>Improved chromosome-level genome assembly for marigold (Tagetes erecta).</title>
        <authorList>
            <person name="Jiang F."/>
            <person name="Yuan L."/>
            <person name="Wang S."/>
            <person name="Wang H."/>
            <person name="Xu D."/>
            <person name="Wang A."/>
            <person name="Fan W."/>
        </authorList>
    </citation>
    <scope>NUCLEOTIDE SEQUENCE</scope>
    <source>
        <strain evidence="3">WSJ</strain>
        <tissue evidence="3">Leaf</tissue>
    </source>
</reference>
<feature type="transmembrane region" description="Helical" evidence="1">
    <location>
        <begin position="57"/>
        <end position="78"/>
    </location>
</feature>
<dbReference type="InterPro" id="IPR012940">
    <property type="entry name" value="NABP"/>
</dbReference>
<dbReference type="AlphaFoldDB" id="A0AAD8NBN9"/>
<keyword evidence="1" id="KW-0812">Transmembrane</keyword>
<proteinExistence type="predicted"/>
<feature type="transmembrane region" description="Helical" evidence="1">
    <location>
        <begin position="24"/>
        <end position="51"/>
    </location>
</feature>
<evidence type="ECO:0000256" key="1">
    <source>
        <dbReference type="SAM" id="Phobius"/>
    </source>
</evidence>
<accession>A0AAD8NBN9</accession>
<dbReference type="Proteomes" id="UP001229421">
    <property type="component" value="Unassembled WGS sequence"/>
</dbReference>
<sequence>MSPVAMSLEELIPSNHMKSHVYSILIRTGLTLSTLVVALSIPFFALVFSLIGSLMTMLVSLCVLIVIVGVVSAVIGTYTSLLEIVRQSDSQANNFPGMELSGRVAARNSAANNHLASTSNINTAGNGHFLRRCNYPSPVIDSQHGSFLQGRNSYIVSHGHEDMQALHKLYIEALLAQHNQQYGSTHFGRSGSLNHLHEHPTYSHVMPYQGNVVEKSRPLSQPERTIQIAPALRNSVGEINFDRGYVSSVLDELKNNKAKSFEVSDVIGHVIELKLISKTRWLVSSAVQL</sequence>